<accession>A0A378LXN1</accession>
<dbReference type="PROSITE" id="PS50042">
    <property type="entry name" value="CNMP_BINDING_3"/>
    <property type="match status" value="1"/>
</dbReference>
<dbReference type="EMBL" id="UGPB01000001">
    <property type="protein sequence ID" value="STY31299.1"/>
    <property type="molecule type" value="Genomic_DNA"/>
</dbReference>
<evidence type="ECO:0000256" key="1">
    <source>
        <dbReference type="SAM" id="Phobius"/>
    </source>
</evidence>
<dbReference type="Pfam" id="PF04831">
    <property type="entry name" value="POPDC1-3"/>
    <property type="match status" value="1"/>
</dbReference>
<dbReference type="AlphaFoldDB" id="A0A378LXN1"/>
<dbReference type="InterPro" id="IPR055272">
    <property type="entry name" value="POPDC1-3_dom"/>
</dbReference>
<proteinExistence type="predicted"/>
<evidence type="ECO:0000313" key="3">
    <source>
        <dbReference type="EMBL" id="STY31299.1"/>
    </source>
</evidence>
<protein>
    <submittedName>
        <fullName evidence="3">Cyclic nucleotide-binding domain</fullName>
    </submittedName>
</protein>
<name>A0A378LXN1_9GAMM</name>
<keyword evidence="1" id="KW-0472">Membrane</keyword>
<feature type="transmembrane region" description="Helical" evidence="1">
    <location>
        <begin position="27"/>
        <end position="46"/>
    </location>
</feature>
<feature type="domain" description="Cyclic nucleotide-binding" evidence="2">
    <location>
        <begin position="117"/>
        <end position="188"/>
    </location>
</feature>
<dbReference type="STRING" id="1122170.GCA_000701265_01296"/>
<keyword evidence="4" id="KW-1185">Reference proteome</keyword>
<evidence type="ECO:0000313" key="4">
    <source>
        <dbReference type="Proteomes" id="UP000255297"/>
    </source>
</evidence>
<reference evidence="3 4" key="1">
    <citation type="submission" date="2018-06" db="EMBL/GenBank/DDBJ databases">
        <authorList>
            <consortium name="Pathogen Informatics"/>
            <person name="Doyle S."/>
        </authorList>
    </citation>
    <scope>NUCLEOTIDE SEQUENCE [LARGE SCALE GENOMIC DNA]</scope>
    <source>
        <strain evidence="3 4">NCTC11532</strain>
    </source>
</reference>
<organism evidence="3 4">
    <name type="scientific">Legionella wadsworthii</name>
    <dbReference type="NCBI Taxonomy" id="28088"/>
    <lineage>
        <taxon>Bacteria</taxon>
        <taxon>Pseudomonadati</taxon>
        <taxon>Pseudomonadota</taxon>
        <taxon>Gammaproteobacteria</taxon>
        <taxon>Legionellales</taxon>
        <taxon>Legionellaceae</taxon>
        <taxon>Legionella</taxon>
    </lineage>
</organism>
<dbReference type="SUPFAM" id="SSF51206">
    <property type="entry name" value="cAMP-binding domain-like"/>
    <property type="match status" value="1"/>
</dbReference>
<dbReference type="Proteomes" id="UP000255297">
    <property type="component" value="Unassembled WGS sequence"/>
</dbReference>
<gene>
    <name evidence="3" type="ORF">NCTC11532_02832</name>
</gene>
<evidence type="ECO:0000259" key="2">
    <source>
        <dbReference type="PROSITE" id="PS50042"/>
    </source>
</evidence>
<dbReference type="Gene3D" id="2.60.120.10">
    <property type="entry name" value="Jelly Rolls"/>
    <property type="match status" value="1"/>
</dbReference>
<dbReference type="InterPro" id="IPR018490">
    <property type="entry name" value="cNMP-bd_dom_sf"/>
</dbReference>
<dbReference type="InterPro" id="IPR014710">
    <property type="entry name" value="RmlC-like_jellyroll"/>
</dbReference>
<keyword evidence="1" id="KW-0812">Transmembrane</keyword>
<dbReference type="InterPro" id="IPR000595">
    <property type="entry name" value="cNMP-bd_dom"/>
</dbReference>
<sequence>MHLIYPSITYTTAALFVLSALSVKRIIVLRFLYLLGSILYFIYGFQIEVLEIIFWNGINILINSVRIGLYFLEIKPWFINPTDLQLYNSFFKQFMLPGHFRKIIKLAEKIIYRDTIILKEDVYNKELYFVIRKQGQLLVRAEHYSGKLYEHNFFGEMSFLKGQKTNASIQIIGEATCYHWSEENLQILKKNYPNIFSTLILILSHDLIQKLNLSQTCPV</sequence>
<keyword evidence="1" id="KW-1133">Transmembrane helix</keyword>